<evidence type="ECO:0000313" key="2">
    <source>
        <dbReference type="EMBL" id="MFC5455557.1"/>
    </source>
</evidence>
<evidence type="ECO:0000313" key="3">
    <source>
        <dbReference type="Proteomes" id="UP001596052"/>
    </source>
</evidence>
<organism evidence="2 3">
    <name type="scientific">Prosthecobacter fluviatilis</name>
    <dbReference type="NCBI Taxonomy" id="445931"/>
    <lineage>
        <taxon>Bacteria</taxon>
        <taxon>Pseudomonadati</taxon>
        <taxon>Verrucomicrobiota</taxon>
        <taxon>Verrucomicrobiia</taxon>
        <taxon>Verrucomicrobiales</taxon>
        <taxon>Verrucomicrobiaceae</taxon>
        <taxon>Prosthecobacter</taxon>
    </lineage>
</organism>
<dbReference type="EMBL" id="JBHSMQ010000004">
    <property type="protein sequence ID" value="MFC5455557.1"/>
    <property type="molecule type" value="Genomic_DNA"/>
</dbReference>
<accession>A0ABW0KSJ1</accession>
<evidence type="ECO:0000256" key="1">
    <source>
        <dbReference type="SAM" id="MobiDB-lite"/>
    </source>
</evidence>
<keyword evidence="3" id="KW-1185">Reference proteome</keyword>
<comment type="caution">
    <text evidence="2">The sequence shown here is derived from an EMBL/GenBank/DDBJ whole genome shotgun (WGS) entry which is preliminary data.</text>
</comment>
<proteinExistence type="predicted"/>
<reference evidence="3" key="1">
    <citation type="journal article" date="2019" name="Int. J. Syst. Evol. Microbiol.">
        <title>The Global Catalogue of Microorganisms (GCM) 10K type strain sequencing project: providing services to taxonomists for standard genome sequencing and annotation.</title>
        <authorList>
            <consortium name="The Broad Institute Genomics Platform"/>
            <consortium name="The Broad Institute Genome Sequencing Center for Infectious Disease"/>
            <person name="Wu L."/>
            <person name="Ma J."/>
        </authorList>
    </citation>
    <scope>NUCLEOTIDE SEQUENCE [LARGE SCALE GENOMIC DNA]</scope>
    <source>
        <strain evidence="3">CGMCC 4.1469</strain>
    </source>
</reference>
<name>A0ABW0KSJ1_9BACT</name>
<gene>
    <name evidence="2" type="ORF">ACFQDI_11870</name>
</gene>
<sequence>MKSLFYTILILGGAFLAYDYFGAPPGKKLVFKSLNPTAKPKVVAVKPAEEEKPVVQETKPAPVKPVVVEAPKPAEKAPEPKSAPAKAEPKFETIEALTGNWLKIPASAFPREVKLVQDAMFKMSVGSSKIAAGGKAYALSADNGVITLAPTAASPARAQLPIDGTDLKAQLNASYEKWKITRAEELKAIAASKQQSQSQAADVGPSSSEVDAGGKPVRDSAGGYPLLIASMKRGQITEIKPENVTSWQDPQPTAVQGKPGWAVKVGCNVKTVFGMQPTEAQALVLNGKVMGWYYTGSGEEVP</sequence>
<feature type="region of interest" description="Disordered" evidence="1">
    <location>
        <begin position="193"/>
        <end position="218"/>
    </location>
</feature>
<dbReference type="Proteomes" id="UP001596052">
    <property type="component" value="Unassembled WGS sequence"/>
</dbReference>
<protein>
    <submittedName>
        <fullName evidence="2">Uncharacterized protein</fullName>
    </submittedName>
</protein>
<dbReference type="RefSeq" id="WP_377166759.1">
    <property type="nucleotide sequence ID" value="NZ_JBHSMQ010000004.1"/>
</dbReference>